<evidence type="ECO:0000313" key="2">
    <source>
        <dbReference type="EMBL" id="OAP10572.1"/>
    </source>
</evidence>
<proteinExistence type="predicted"/>
<accession>A0A178W0E5</accession>
<protein>
    <submittedName>
        <fullName evidence="2">Uncharacterized protein</fullName>
    </submittedName>
</protein>
<dbReference type="EMBL" id="LUHQ01000002">
    <property type="protein sequence ID" value="OAP10572.1"/>
    <property type="molecule type" value="Genomic_DNA"/>
</dbReference>
<evidence type="ECO:0000313" key="3">
    <source>
        <dbReference type="Proteomes" id="UP000078284"/>
    </source>
</evidence>
<feature type="region of interest" description="Disordered" evidence="1">
    <location>
        <begin position="16"/>
        <end position="40"/>
    </location>
</feature>
<evidence type="ECO:0000256" key="1">
    <source>
        <dbReference type="SAM" id="MobiDB-lite"/>
    </source>
</evidence>
<dbReference type="AlphaFoldDB" id="A0A178W0E5"/>
<reference evidence="3" key="1">
    <citation type="journal article" date="2016" name="Proc. Natl. Acad. Sci. U.S.A.">
        <title>Chromosome-level assembly of Arabidopsis thaliana Ler reveals the extent of translocation and inversion polymorphisms.</title>
        <authorList>
            <person name="Zapata L."/>
            <person name="Ding J."/>
            <person name="Willing E.M."/>
            <person name="Hartwig B."/>
            <person name="Bezdan D."/>
            <person name="Jiao W.B."/>
            <person name="Patel V."/>
            <person name="Velikkakam James G."/>
            <person name="Koornneef M."/>
            <person name="Ossowski S."/>
            <person name="Schneeberger K."/>
        </authorList>
    </citation>
    <scope>NUCLEOTIDE SEQUENCE [LARGE SCALE GENOMIC DNA]</scope>
    <source>
        <strain evidence="3">cv. Landsberg erecta</strain>
    </source>
</reference>
<feature type="compositionally biased region" description="Basic and acidic residues" evidence="1">
    <location>
        <begin position="17"/>
        <end position="39"/>
    </location>
</feature>
<sequence>MMATETAPEFVTAMATETERIGNSREVDEEKISRKKNPEEEALEAKCLPGIISAYLK</sequence>
<dbReference type="Proteomes" id="UP000078284">
    <property type="component" value="Chromosome 2"/>
</dbReference>
<comment type="caution">
    <text evidence="2">The sequence shown here is derived from an EMBL/GenBank/DDBJ whole genome shotgun (WGS) entry which is preliminary data.</text>
</comment>
<name>A0A178W0E5_ARATH</name>
<gene>
    <name evidence="2" type="ordered locus">AXX17_At2g28460</name>
</gene>
<organism evidence="2 3">
    <name type="scientific">Arabidopsis thaliana</name>
    <name type="common">Mouse-ear cress</name>
    <dbReference type="NCBI Taxonomy" id="3702"/>
    <lineage>
        <taxon>Eukaryota</taxon>
        <taxon>Viridiplantae</taxon>
        <taxon>Streptophyta</taxon>
        <taxon>Embryophyta</taxon>
        <taxon>Tracheophyta</taxon>
        <taxon>Spermatophyta</taxon>
        <taxon>Magnoliopsida</taxon>
        <taxon>eudicotyledons</taxon>
        <taxon>Gunneridae</taxon>
        <taxon>Pentapetalae</taxon>
        <taxon>rosids</taxon>
        <taxon>malvids</taxon>
        <taxon>Brassicales</taxon>
        <taxon>Brassicaceae</taxon>
        <taxon>Camelineae</taxon>
        <taxon>Arabidopsis</taxon>
    </lineage>
</organism>